<proteinExistence type="predicted"/>
<sequence>MSCTKTCFYKGKKVKNSLYTCKKHDGVGVAAWLCQSVAATFFASLELCCCVNIETRDGPEDDSFVQLNLIPYAEKEDYNSSQILKHD</sequence>
<name>A0ACB0ISR2_TRIPR</name>
<comment type="caution">
    <text evidence="1">The sequence shown here is derived from an EMBL/GenBank/DDBJ whole genome shotgun (WGS) entry which is preliminary data.</text>
</comment>
<reference evidence="1" key="1">
    <citation type="submission" date="2023-10" db="EMBL/GenBank/DDBJ databases">
        <authorList>
            <person name="Rodriguez Cubillos JULIANA M."/>
            <person name="De Vega J."/>
        </authorList>
    </citation>
    <scope>NUCLEOTIDE SEQUENCE</scope>
</reference>
<organism evidence="1 2">
    <name type="scientific">Trifolium pratense</name>
    <name type="common">Red clover</name>
    <dbReference type="NCBI Taxonomy" id="57577"/>
    <lineage>
        <taxon>Eukaryota</taxon>
        <taxon>Viridiplantae</taxon>
        <taxon>Streptophyta</taxon>
        <taxon>Embryophyta</taxon>
        <taxon>Tracheophyta</taxon>
        <taxon>Spermatophyta</taxon>
        <taxon>Magnoliopsida</taxon>
        <taxon>eudicotyledons</taxon>
        <taxon>Gunneridae</taxon>
        <taxon>Pentapetalae</taxon>
        <taxon>rosids</taxon>
        <taxon>fabids</taxon>
        <taxon>Fabales</taxon>
        <taxon>Fabaceae</taxon>
        <taxon>Papilionoideae</taxon>
        <taxon>50 kb inversion clade</taxon>
        <taxon>NPAAA clade</taxon>
        <taxon>Hologalegina</taxon>
        <taxon>IRL clade</taxon>
        <taxon>Trifolieae</taxon>
        <taxon>Trifolium</taxon>
    </lineage>
</organism>
<gene>
    <name evidence="1" type="ORF">MILVUS5_LOCUS5976</name>
</gene>
<accession>A0ACB0ISR2</accession>
<protein>
    <submittedName>
        <fullName evidence="1">Uncharacterized protein</fullName>
    </submittedName>
</protein>
<evidence type="ECO:0000313" key="2">
    <source>
        <dbReference type="Proteomes" id="UP001177021"/>
    </source>
</evidence>
<keyword evidence="2" id="KW-1185">Reference proteome</keyword>
<dbReference type="Proteomes" id="UP001177021">
    <property type="component" value="Unassembled WGS sequence"/>
</dbReference>
<dbReference type="EMBL" id="CASHSV030000002">
    <property type="protein sequence ID" value="CAJ2635242.1"/>
    <property type="molecule type" value="Genomic_DNA"/>
</dbReference>
<evidence type="ECO:0000313" key="1">
    <source>
        <dbReference type="EMBL" id="CAJ2635242.1"/>
    </source>
</evidence>